<evidence type="ECO:0000313" key="3">
    <source>
        <dbReference type="EMBL" id="EYE97083.1"/>
    </source>
</evidence>
<sequence length="115" mass="12724">MTRGNESNSKVFYKGANDDFVVFVDDIAALNNWRNDRSIPLAQVLNGWKVFVTHKHGAQGLLDGASKGLLESEFGTSNEDEVMVKILERGEYQTSVNSSHQADKDIRKGPSVIGR</sequence>
<evidence type="ECO:0000256" key="1">
    <source>
        <dbReference type="SAM" id="MobiDB-lite"/>
    </source>
</evidence>
<dbReference type="OrthoDB" id="2567806at2759"/>
<dbReference type="InterPro" id="IPR019783">
    <property type="entry name" value="SDO1/SBDS_N"/>
</dbReference>
<dbReference type="Gene3D" id="3.30.1250.10">
    <property type="entry name" value="Ribosome maturation protein SBDS, N-terminal domain"/>
    <property type="match status" value="1"/>
</dbReference>
<dbReference type="InterPro" id="IPR039100">
    <property type="entry name" value="Sdo1/SBDS-like"/>
</dbReference>
<dbReference type="PANTHER" id="PTHR10927:SF2">
    <property type="entry name" value="RESTRICTION OF TELOMERE CAPPING PROTEIN 3"/>
    <property type="match status" value="1"/>
</dbReference>
<feature type="region of interest" description="Disordered" evidence="1">
    <location>
        <begin position="95"/>
        <end position="115"/>
    </location>
</feature>
<dbReference type="AlphaFoldDB" id="A0A017SJH3"/>
<dbReference type="RefSeq" id="XP_040640771.1">
    <property type="nucleotide sequence ID" value="XM_040781287.1"/>
</dbReference>
<dbReference type="SUPFAM" id="SSF89895">
    <property type="entry name" value="FYSH domain"/>
    <property type="match status" value="1"/>
</dbReference>
<dbReference type="GeneID" id="63696411"/>
<dbReference type="Proteomes" id="UP000019804">
    <property type="component" value="Unassembled WGS sequence"/>
</dbReference>
<evidence type="ECO:0000313" key="4">
    <source>
        <dbReference type="Proteomes" id="UP000019804"/>
    </source>
</evidence>
<reference evidence="4" key="1">
    <citation type="journal article" date="2014" name="Nat. Commun.">
        <title>Genomic adaptations of the halophilic Dead Sea filamentous fungus Eurotium rubrum.</title>
        <authorList>
            <person name="Kis-Papo T."/>
            <person name="Weig A.R."/>
            <person name="Riley R."/>
            <person name="Persoh D."/>
            <person name="Salamov A."/>
            <person name="Sun H."/>
            <person name="Lipzen A."/>
            <person name="Wasser S.P."/>
            <person name="Rambold G."/>
            <person name="Grigoriev I.V."/>
            <person name="Nevo E."/>
        </authorList>
    </citation>
    <scope>NUCLEOTIDE SEQUENCE [LARGE SCALE GENOMIC DNA]</scope>
    <source>
        <strain evidence="4">CBS 135680</strain>
    </source>
</reference>
<dbReference type="EMBL" id="KK088416">
    <property type="protein sequence ID" value="EYE97083.1"/>
    <property type="molecule type" value="Genomic_DNA"/>
</dbReference>
<dbReference type="InterPro" id="IPR036786">
    <property type="entry name" value="Ribosome_mat_SBDS_N_sf"/>
</dbReference>
<proteinExistence type="predicted"/>
<feature type="domain" description="Ribosome maturation protein SDO1/SBDS N-terminal" evidence="2">
    <location>
        <begin position="9"/>
        <end position="97"/>
    </location>
</feature>
<keyword evidence="4" id="KW-1185">Reference proteome</keyword>
<dbReference type="STRING" id="1388766.A0A017SJH3"/>
<evidence type="ECO:0000259" key="2">
    <source>
        <dbReference type="Pfam" id="PF01172"/>
    </source>
</evidence>
<name>A0A017SJH3_ASPRC</name>
<dbReference type="PANTHER" id="PTHR10927">
    <property type="entry name" value="RIBOSOME MATURATION PROTEIN SBDS"/>
    <property type="match status" value="1"/>
</dbReference>
<protein>
    <submittedName>
        <fullName evidence="3">DUF1960-domain-containing protein</fullName>
    </submittedName>
</protein>
<organism evidence="3 4">
    <name type="scientific">Aspergillus ruber (strain CBS 135680)</name>
    <dbReference type="NCBI Taxonomy" id="1388766"/>
    <lineage>
        <taxon>Eukaryota</taxon>
        <taxon>Fungi</taxon>
        <taxon>Dikarya</taxon>
        <taxon>Ascomycota</taxon>
        <taxon>Pezizomycotina</taxon>
        <taxon>Eurotiomycetes</taxon>
        <taxon>Eurotiomycetidae</taxon>
        <taxon>Eurotiales</taxon>
        <taxon>Aspergillaceae</taxon>
        <taxon>Aspergillus</taxon>
        <taxon>Aspergillus subgen. Aspergillus</taxon>
    </lineage>
</organism>
<dbReference type="HOGENOM" id="CLU_137480_1_0_1"/>
<accession>A0A017SJH3</accession>
<gene>
    <name evidence="3" type="ORF">EURHEDRAFT_410113</name>
</gene>
<dbReference type="Pfam" id="PF01172">
    <property type="entry name" value="SBDS_N"/>
    <property type="match status" value="1"/>
</dbReference>